<proteinExistence type="inferred from homology"/>
<feature type="compositionally biased region" description="Basic and acidic residues" evidence="4">
    <location>
        <begin position="407"/>
        <end position="416"/>
    </location>
</feature>
<dbReference type="OrthoDB" id="10059415at2759"/>
<organism evidence="5 6">
    <name type="scientific">Tigriopus californicus</name>
    <name type="common">Marine copepod</name>
    <dbReference type="NCBI Taxonomy" id="6832"/>
    <lineage>
        <taxon>Eukaryota</taxon>
        <taxon>Metazoa</taxon>
        <taxon>Ecdysozoa</taxon>
        <taxon>Arthropoda</taxon>
        <taxon>Crustacea</taxon>
        <taxon>Multicrustacea</taxon>
        <taxon>Hexanauplia</taxon>
        <taxon>Copepoda</taxon>
        <taxon>Harpacticoida</taxon>
        <taxon>Harpacticidae</taxon>
        <taxon>Tigriopus</taxon>
    </lineage>
</organism>
<sequence length="739" mass="82932">MDRKKPVPEGRYSLAHKRNSLSVWCSRRNSSDALSSTTALCPTSGIWEGLGGEIAEEEPSAAAIPSLLGTTPPSTIKSSYSITTTNTTITNLGSLNGSHPSTQNPISMDWSLRVPYTNSAAESTLNSLGWDYTVELECLNGTNDLQLAAELGKTLLERNKELENSLKHQQAHIDDQAQEIEYLNKQNIALREVNENQVKTCEQLEVSNSDLEKTNRKLVDENHADKHNLKTLSFTVECLESRCEELQRQLEQIRNEELHSLDSVHHNHTNATPNAIKNGRRRKDRRKSSSIVECLLSSEKWKRTDSEFHLILPTFVRHANDDDRSGATSSDDPNPSSLTHSESNGDEDDDDDEDEKEEQDGDEEERQDHLGAEVSTGDIFDFFQPPSSSGYSSSSIDSHTHPFSSSEHSDNDHHENISTLAKELKDATRVPNDPHRSLPLTERDLSSLELSHEHDLQLISELNNLRGKYDEVLERAKELEIIISKLQVENAALKTSDLEGKANEESLNAIEDDGLFHHTLTNVRDEMEDLDVVRSGKVCRTCLGPIEDFPLGELVGQAAQQISQTLRAQDDLTLSATTTNAASPTDPLHCLQVPTINLNPQFPEEVSKVPSQLLIRASSLPPFGTPTSNPPLSLQEELLMYEHQHIIEDPDCCFELDPDIKVTQTNAQTQTDAREFLRNLQEITARTEESCRHQLLSLKERFPPVDKRELPIMMSSKTNYKEIFKEIFHVLSQAQDEHE</sequence>
<keyword evidence="6" id="KW-1185">Reference proteome</keyword>
<dbReference type="Proteomes" id="UP000318571">
    <property type="component" value="Chromosome 1"/>
</dbReference>
<evidence type="ECO:0000256" key="1">
    <source>
        <dbReference type="ARBA" id="ARBA00009019"/>
    </source>
</evidence>
<feature type="coiled-coil region" evidence="3">
    <location>
        <begin position="462"/>
        <end position="496"/>
    </location>
</feature>
<dbReference type="PANTHER" id="PTHR19232">
    <property type="entry name" value="CENTROCORTIN FAMILY MEMBER"/>
    <property type="match status" value="1"/>
</dbReference>
<reference evidence="5 6" key="1">
    <citation type="journal article" date="2018" name="Nat. Ecol. Evol.">
        <title>Genomic signatures of mitonuclear coevolution across populations of Tigriopus californicus.</title>
        <authorList>
            <person name="Barreto F.S."/>
            <person name="Watson E.T."/>
            <person name="Lima T.G."/>
            <person name="Willett C.S."/>
            <person name="Edmands S."/>
            <person name="Li W."/>
            <person name="Burton R.S."/>
        </authorList>
    </citation>
    <scope>NUCLEOTIDE SEQUENCE [LARGE SCALE GENOMIC DNA]</scope>
    <source>
        <strain evidence="5 6">San Diego</strain>
    </source>
</reference>
<feature type="compositionally biased region" description="Polar residues" evidence="4">
    <location>
        <begin position="326"/>
        <end position="342"/>
    </location>
</feature>
<feature type="region of interest" description="Disordered" evidence="4">
    <location>
        <begin position="260"/>
        <end position="285"/>
    </location>
</feature>
<evidence type="ECO:0000256" key="3">
    <source>
        <dbReference type="SAM" id="Coils"/>
    </source>
</evidence>
<feature type="compositionally biased region" description="Acidic residues" evidence="4">
    <location>
        <begin position="344"/>
        <end position="365"/>
    </location>
</feature>
<evidence type="ECO:0000313" key="5">
    <source>
        <dbReference type="EMBL" id="TRY68947.1"/>
    </source>
</evidence>
<dbReference type="InterPro" id="IPR026079">
    <property type="entry name" value="CDR2"/>
</dbReference>
<protein>
    <submittedName>
        <fullName evidence="5">Uncharacterized protein</fullName>
    </submittedName>
</protein>
<evidence type="ECO:0000313" key="6">
    <source>
        <dbReference type="Proteomes" id="UP000318571"/>
    </source>
</evidence>
<dbReference type="AlphaFoldDB" id="A0A553NU33"/>
<feature type="region of interest" description="Disordered" evidence="4">
    <location>
        <begin position="319"/>
        <end position="416"/>
    </location>
</feature>
<accession>A0A553NU33</accession>
<feature type="compositionally biased region" description="Low complexity" evidence="4">
    <location>
        <begin position="387"/>
        <end position="406"/>
    </location>
</feature>
<comment type="similarity">
    <text evidence="1">Belongs to the CDR2 family.</text>
</comment>
<keyword evidence="2 3" id="KW-0175">Coiled coil</keyword>
<evidence type="ECO:0000256" key="2">
    <source>
        <dbReference type="ARBA" id="ARBA00023054"/>
    </source>
</evidence>
<feature type="coiled-coil region" evidence="3">
    <location>
        <begin position="159"/>
        <end position="256"/>
    </location>
</feature>
<comment type="caution">
    <text evidence="5">The sequence shown here is derived from an EMBL/GenBank/DDBJ whole genome shotgun (WGS) entry which is preliminary data.</text>
</comment>
<dbReference type="PANTHER" id="PTHR19232:SF7">
    <property type="entry name" value="CENTROCORTIN, ISOFORM A"/>
    <property type="match status" value="1"/>
</dbReference>
<dbReference type="STRING" id="6832.A0A553NU33"/>
<gene>
    <name evidence="5" type="ORF">TCAL_03777</name>
</gene>
<evidence type="ECO:0000256" key="4">
    <source>
        <dbReference type="SAM" id="MobiDB-lite"/>
    </source>
</evidence>
<dbReference type="EMBL" id="VCGU01000010">
    <property type="protein sequence ID" value="TRY68947.1"/>
    <property type="molecule type" value="Genomic_DNA"/>
</dbReference>
<name>A0A553NU33_TIGCA</name>